<dbReference type="RefSeq" id="XP_003956654.1">
    <property type="nucleotide sequence ID" value="XM_003956605.1"/>
</dbReference>
<dbReference type="GO" id="GO:0003735">
    <property type="term" value="F:structural constituent of ribosome"/>
    <property type="evidence" value="ECO:0007669"/>
    <property type="project" value="EnsemblFungi"/>
</dbReference>
<reference evidence="2 3" key="1">
    <citation type="journal article" date="2011" name="Proc. Natl. Acad. Sci. U.S.A.">
        <title>Evolutionary erosion of yeast sex chromosomes by mating-type switching accidents.</title>
        <authorList>
            <person name="Gordon J.L."/>
            <person name="Armisen D."/>
            <person name="Proux-Wera E."/>
            <person name="Oheigeartaigh S.S."/>
            <person name="Byrne K.P."/>
            <person name="Wolfe K.H."/>
        </authorList>
    </citation>
    <scope>NUCLEOTIDE SEQUENCE [LARGE SCALE GENOMIC DNA]</scope>
    <source>
        <strain evidence="3">ATCC 22294 / BCRC 22015 / CBS 2517 / CECT 1963 / NBRC 1671 / NRRL Y-8276</strain>
    </source>
</reference>
<dbReference type="EMBL" id="HE650823">
    <property type="protein sequence ID" value="CCF57519.1"/>
    <property type="molecule type" value="Genomic_DNA"/>
</dbReference>
<keyword evidence="1" id="KW-0175">Coiled coil</keyword>
<dbReference type="STRING" id="1071382.H2AT19"/>
<dbReference type="KEGG" id="kaf:KAFR_0C05280"/>
<dbReference type="GeneID" id="13885437"/>
<dbReference type="InParanoid" id="H2AT19"/>
<dbReference type="FunCoup" id="H2AT19">
    <property type="interactions" value="141"/>
</dbReference>
<evidence type="ECO:0000313" key="3">
    <source>
        <dbReference type="Proteomes" id="UP000005220"/>
    </source>
</evidence>
<dbReference type="eggNOG" id="ENOG502QTCF">
    <property type="taxonomic scope" value="Eukaryota"/>
</dbReference>
<dbReference type="OrthoDB" id="5223508at2759"/>
<dbReference type="Pfam" id="PF26163">
    <property type="entry name" value="mS26"/>
    <property type="match status" value="1"/>
</dbReference>
<organism evidence="2 3">
    <name type="scientific">Kazachstania africana (strain ATCC 22294 / BCRC 22015 / CBS 2517 / CECT 1963 / NBRC 1671 / NRRL Y-8276)</name>
    <name type="common">Yeast</name>
    <name type="synonym">Kluyveromyces africanus</name>
    <dbReference type="NCBI Taxonomy" id="1071382"/>
    <lineage>
        <taxon>Eukaryota</taxon>
        <taxon>Fungi</taxon>
        <taxon>Dikarya</taxon>
        <taxon>Ascomycota</taxon>
        <taxon>Saccharomycotina</taxon>
        <taxon>Saccharomycetes</taxon>
        <taxon>Saccharomycetales</taxon>
        <taxon>Saccharomycetaceae</taxon>
        <taxon>Kazachstania</taxon>
    </lineage>
</organism>
<dbReference type="HOGENOM" id="CLU_079416_0_0_1"/>
<dbReference type="Proteomes" id="UP000005220">
    <property type="component" value="Chromosome 3"/>
</dbReference>
<evidence type="ECO:0000313" key="2">
    <source>
        <dbReference type="EMBL" id="CCF57519.1"/>
    </source>
</evidence>
<keyword evidence="3" id="KW-1185">Reference proteome</keyword>
<evidence type="ECO:0008006" key="4">
    <source>
        <dbReference type="Google" id="ProtNLM"/>
    </source>
</evidence>
<proteinExistence type="predicted"/>
<protein>
    <recommendedName>
        <fullName evidence="4">37S ribosomal protein PET123, mitochondrial</fullName>
    </recommendedName>
</protein>
<accession>H2AT19</accession>
<feature type="coiled-coil region" evidence="1">
    <location>
        <begin position="175"/>
        <end position="202"/>
    </location>
</feature>
<evidence type="ECO:0000256" key="1">
    <source>
        <dbReference type="SAM" id="Coils"/>
    </source>
</evidence>
<dbReference type="CDD" id="cd23703">
    <property type="entry name" value="mS26_PET12"/>
    <property type="match status" value="1"/>
</dbReference>
<dbReference type="InterPro" id="IPR058940">
    <property type="entry name" value="mS26_fungi"/>
</dbReference>
<dbReference type="GO" id="GO:0005763">
    <property type="term" value="C:mitochondrial small ribosomal subunit"/>
    <property type="evidence" value="ECO:0007669"/>
    <property type="project" value="EnsemblFungi"/>
</dbReference>
<name>H2AT19_KAZAF</name>
<sequence>MGKGIAKYGYKSGILPVARSVLKYPTTKQQLAIEKTQPTISKGPKGVGYADGIMHPNGSSRFPKPTKFVNVEQMIQESIHTPTVVPENISDKKLSQMKKAELRRTYLAEALRLEERRLLKRERLIRERTKLLELEMEKRKALTMQSKSSDLTVPSLEHILNQPLVVPRTQEEKKILSMKRQYNRELNELKGKENKLEKLLKLYYELDDYIVTEEQLIQKINEIFERKSYPILSLLDVQDDVKQQQLEDKISDALFGSIDTKHPGLPMVEDYLNNNTKKFAEAVELTKQILKKQTADQLDQIPEK</sequence>
<gene>
    <name evidence="2" type="primary">KAFR0C05280</name>
    <name evidence="2" type="ORF">KAFR_0C05280</name>
</gene>
<dbReference type="AlphaFoldDB" id="H2AT19"/>